<evidence type="ECO:0000313" key="1">
    <source>
        <dbReference type="EMBL" id="MDT8758539.1"/>
    </source>
</evidence>
<proteinExistence type="predicted"/>
<name>A0ABU3N1V7_9SPHN</name>
<dbReference type="EMBL" id="JALMLT010000002">
    <property type="protein sequence ID" value="MDT8758539.1"/>
    <property type="molecule type" value="Genomic_DNA"/>
</dbReference>
<reference evidence="1" key="1">
    <citation type="submission" date="2022-04" db="EMBL/GenBank/DDBJ databases">
        <title>Tomato heritable bacteria conferring resistance against bacterial wilt.</title>
        <authorList>
            <person name="Yin J."/>
        </authorList>
    </citation>
    <scope>NUCLEOTIDE SEQUENCE</scope>
    <source>
        <strain evidence="1">Cra20</strain>
    </source>
</reference>
<protein>
    <recommendedName>
        <fullName evidence="2">Lysozyme inhibitor LprI N-terminal domain-containing protein</fullName>
    </recommendedName>
</protein>
<sequence>MKKYLIVLLFVVAMSAATFGWIRHYRMEEHSVSWEDVVPTDPVMPDVQFQLSAQQLEVNFKRARQGDALAARLLSYHFGAVGNEAERLKWHIAAGNAGDCASILNLQYEKALSKAETKNWSEMAKRMKCDPEEEFGITVRT</sequence>
<gene>
    <name evidence="1" type="ORF">MZO42_07500</name>
</gene>
<accession>A0ABU3N1V7</accession>
<organism evidence="1">
    <name type="scientific">Sphingomonas psychrotolerans</name>
    <dbReference type="NCBI Taxonomy" id="1327635"/>
    <lineage>
        <taxon>Bacteria</taxon>
        <taxon>Pseudomonadati</taxon>
        <taxon>Pseudomonadota</taxon>
        <taxon>Alphaproteobacteria</taxon>
        <taxon>Sphingomonadales</taxon>
        <taxon>Sphingomonadaceae</taxon>
        <taxon>Sphingomonas</taxon>
    </lineage>
</organism>
<evidence type="ECO:0008006" key="2">
    <source>
        <dbReference type="Google" id="ProtNLM"/>
    </source>
</evidence>
<comment type="caution">
    <text evidence="1">The sequence shown here is derived from an EMBL/GenBank/DDBJ whole genome shotgun (WGS) entry which is preliminary data.</text>
</comment>